<evidence type="ECO:0000256" key="2">
    <source>
        <dbReference type="ARBA" id="ARBA00022679"/>
    </source>
</evidence>
<dbReference type="Gene3D" id="1.10.8.60">
    <property type="match status" value="1"/>
</dbReference>
<reference evidence="14 15" key="1">
    <citation type="submission" date="2019-07" db="EMBL/GenBank/DDBJ databases">
        <title>Reclasification of Spiribacter aquaticus.</title>
        <authorList>
            <person name="Leon M.J."/>
            <person name="Sanchez-Porro C."/>
            <person name="Ventosa A."/>
        </authorList>
    </citation>
    <scope>NUCLEOTIDE SEQUENCE [LARGE SCALE GENOMIC DNA]</scope>
    <source>
        <strain evidence="14 15">SP30</strain>
    </source>
</reference>
<dbReference type="CDD" id="cd00009">
    <property type="entry name" value="AAA"/>
    <property type="match status" value="1"/>
</dbReference>
<evidence type="ECO:0000256" key="1">
    <source>
        <dbReference type="ARBA" id="ARBA00006360"/>
    </source>
</evidence>
<dbReference type="Gene3D" id="1.20.272.10">
    <property type="match status" value="1"/>
</dbReference>
<dbReference type="InterPro" id="IPR022754">
    <property type="entry name" value="DNA_pol_III_gamma-3"/>
</dbReference>
<evidence type="ECO:0000313" key="15">
    <source>
        <dbReference type="Proteomes" id="UP000316688"/>
    </source>
</evidence>
<keyword evidence="15" id="KW-1185">Reference proteome</keyword>
<comment type="catalytic activity">
    <reaction evidence="10 11">
        <text>DNA(n) + a 2'-deoxyribonucleoside 5'-triphosphate = DNA(n+1) + diphosphate</text>
        <dbReference type="Rhea" id="RHEA:22508"/>
        <dbReference type="Rhea" id="RHEA-COMP:17339"/>
        <dbReference type="Rhea" id="RHEA-COMP:17340"/>
        <dbReference type="ChEBI" id="CHEBI:33019"/>
        <dbReference type="ChEBI" id="CHEBI:61560"/>
        <dbReference type="ChEBI" id="CHEBI:173112"/>
        <dbReference type="EC" id="2.7.7.7"/>
    </reaction>
</comment>
<dbReference type="GO" id="GO:0003887">
    <property type="term" value="F:DNA-directed DNA polymerase activity"/>
    <property type="evidence" value="ECO:0007669"/>
    <property type="project" value="UniProtKB-KW"/>
</dbReference>
<gene>
    <name evidence="11" type="primary">dnaX</name>
    <name evidence="14" type="ORF">FPL11_08585</name>
</gene>
<dbReference type="InterPro" id="IPR012763">
    <property type="entry name" value="DNA_pol_III_sug/sutau_N"/>
</dbReference>
<feature type="compositionally biased region" description="Low complexity" evidence="12">
    <location>
        <begin position="370"/>
        <end position="402"/>
    </location>
</feature>
<dbReference type="InterPro" id="IPR003593">
    <property type="entry name" value="AAA+_ATPase"/>
</dbReference>
<dbReference type="InterPro" id="IPR050238">
    <property type="entry name" value="DNA_Rep/Repair_Clamp_Loader"/>
</dbReference>
<evidence type="ECO:0000256" key="7">
    <source>
        <dbReference type="ARBA" id="ARBA00022833"/>
    </source>
</evidence>
<evidence type="ECO:0000256" key="3">
    <source>
        <dbReference type="ARBA" id="ARBA00022695"/>
    </source>
</evidence>
<dbReference type="Gene3D" id="3.30.300.150">
    <property type="entry name" value="DNA polymerase III, tau subunit, domain V"/>
    <property type="match status" value="1"/>
</dbReference>
<keyword evidence="9 11" id="KW-0239">DNA-directed DNA polymerase</keyword>
<evidence type="ECO:0000256" key="9">
    <source>
        <dbReference type="ARBA" id="ARBA00022932"/>
    </source>
</evidence>
<dbReference type="EC" id="2.7.7.7" evidence="11"/>
<keyword evidence="5" id="KW-0479">Metal-binding</keyword>
<dbReference type="SMART" id="SM00382">
    <property type="entry name" value="AAA"/>
    <property type="match status" value="1"/>
</dbReference>
<proteinExistence type="inferred from homology"/>
<dbReference type="AlphaFoldDB" id="A0A557RHP2"/>
<evidence type="ECO:0000256" key="8">
    <source>
        <dbReference type="ARBA" id="ARBA00022840"/>
    </source>
</evidence>
<dbReference type="RefSeq" id="WP_144348231.1">
    <property type="nucleotide sequence ID" value="NZ_VMKP01000003.1"/>
</dbReference>
<feature type="domain" description="AAA+ ATPase" evidence="13">
    <location>
        <begin position="37"/>
        <end position="179"/>
    </location>
</feature>
<evidence type="ECO:0000256" key="5">
    <source>
        <dbReference type="ARBA" id="ARBA00022723"/>
    </source>
</evidence>
<dbReference type="InterPro" id="IPR027417">
    <property type="entry name" value="P-loop_NTPase"/>
</dbReference>
<evidence type="ECO:0000256" key="6">
    <source>
        <dbReference type="ARBA" id="ARBA00022741"/>
    </source>
</evidence>
<dbReference type="GO" id="GO:0046872">
    <property type="term" value="F:metal ion binding"/>
    <property type="evidence" value="ECO:0007669"/>
    <property type="project" value="UniProtKB-KW"/>
</dbReference>
<keyword evidence="8 11" id="KW-0067">ATP-binding</keyword>
<evidence type="ECO:0000256" key="12">
    <source>
        <dbReference type="SAM" id="MobiDB-lite"/>
    </source>
</evidence>
<evidence type="ECO:0000256" key="11">
    <source>
        <dbReference type="RuleBase" id="RU364063"/>
    </source>
</evidence>
<evidence type="ECO:0000313" key="14">
    <source>
        <dbReference type="EMBL" id="TVO64690.1"/>
    </source>
</evidence>
<dbReference type="NCBIfam" id="TIGR02397">
    <property type="entry name" value="dnaX_nterm"/>
    <property type="match status" value="1"/>
</dbReference>
<dbReference type="GO" id="GO:0009360">
    <property type="term" value="C:DNA polymerase III complex"/>
    <property type="evidence" value="ECO:0007669"/>
    <property type="project" value="InterPro"/>
</dbReference>
<feature type="region of interest" description="Disordered" evidence="12">
    <location>
        <begin position="360"/>
        <end position="413"/>
    </location>
</feature>
<dbReference type="GO" id="GO:0005524">
    <property type="term" value="F:ATP binding"/>
    <property type="evidence" value="ECO:0007669"/>
    <property type="project" value="UniProtKB-KW"/>
</dbReference>
<evidence type="ECO:0000259" key="13">
    <source>
        <dbReference type="SMART" id="SM00382"/>
    </source>
</evidence>
<dbReference type="FunFam" id="1.10.8.60:FF:000013">
    <property type="entry name" value="DNA polymerase III subunit gamma/tau"/>
    <property type="match status" value="1"/>
</dbReference>
<evidence type="ECO:0000256" key="4">
    <source>
        <dbReference type="ARBA" id="ARBA00022705"/>
    </source>
</evidence>
<dbReference type="FunFam" id="3.40.50.300:FF:000014">
    <property type="entry name" value="DNA polymerase III subunit gamma/tau"/>
    <property type="match status" value="1"/>
</dbReference>
<comment type="function">
    <text evidence="11">DNA polymerase III is a complex, multichain enzyme responsible for most of the replicative synthesis in bacteria. This DNA polymerase also exhibits 3' to 5' exonuclease activity.</text>
</comment>
<dbReference type="InterPro" id="IPR021029">
    <property type="entry name" value="DNA_pol_III_tau_dom-5"/>
</dbReference>
<dbReference type="InterPro" id="IPR001270">
    <property type="entry name" value="ClpA/B"/>
</dbReference>
<dbReference type="PANTHER" id="PTHR11669">
    <property type="entry name" value="REPLICATION FACTOR C / DNA POLYMERASE III GAMMA-TAU SUBUNIT"/>
    <property type="match status" value="1"/>
</dbReference>
<dbReference type="GO" id="GO:0006261">
    <property type="term" value="P:DNA-templated DNA replication"/>
    <property type="evidence" value="ECO:0007669"/>
    <property type="project" value="TreeGrafter"/>
</dbReference>
<sequence>MGYQVLARKWRPHRFDEMVGQGHVLRALANGLASGRLHHAYLFTGTRGVGKTTVARILAKCLNCESKGVTDVPCGECAACAEIDAGRFVDLIEVDAASRTKVEDTRDLLDNVQYAPTRGRYKIYLIDEVHMLSTHSFNALLKTLEEPPEHVKFLLATTDPQRLPVTVLSRCLQFNLKPLLPDMIAGQLETIARHEGIEVEKPAIERLARAADGSMRDALSLADQALAFGSGRLVDADVQDMLGSIDHDFLLELLERLADGDGPGLLDTVARMAETSPDFAQALAELLALLHQLSLAQTVPAVFDAETTDGQRLAALAQRLDAAWVQLLYQIVLHGRRDLPLAPDPRAGFEMVLLRMLAFEPDPGEGDTRGPTAAAPTAPAAPAPGSAPESAPAPAAEPAAEPATERQTPTGNDDWHRLAAALSLSGMAQALADHCDWVARDGDRVTLQIDEGHRHLVNDNVTARLAEALSQHFNEALRVDVRVGPVNAETPAAAAERVASDRRDRARESIETDPNIAALKATFDAEVISESIRPRDQE</sequence>
<keyword evidence="6 11" id="KW-0547">Nucleotide-binding</keyword>
<protein>
    <recommendedName>
        <fullName evidence="11">DNA polymerase III subunit gamma/tau</fullName>
        <ecNumber evidence="11">2.7.7.7</ecNumber>
    </recommendedName>
</protein>
<dbReference type="Gene3D" id="3.40.50.300">
    <property type="entry name" value="P-loop containing nucleotide triphosphate hydrolases"/>
    <property type="match status" value="1"/>
</dbReference>
<dbReference type="PANTHER" id="PTHR11669:SF0">
    <property type="entry name" value="PROTEIN STICHEL-LIKE 2"/>
    <property type="match status" value="1"/>
</dbReference>
<dbReference type="CDD" id="cd18137">
    <property type="entry name" value="HLD_clamp_pol_III_gamma_tau"/>
    <property type="match status" value="1"/>
</dbReference>
<keyword evidence="7" id="KW-0862">Zinc</keyword>
<dbReference type="PRINTS" id="PR00300">
    <property type="entry name" value="CLPPROTEASEA"/>
</dbReference>
<dbReference type="InterPro" id="IPR038249">
    <property type="entry name" value="PolIII_tau_V_sf"/>
</dbReference>
<keyword evidence="2 11" id="KW-0808">Transferase</keyword>
<dbReference type="SUPFAM" id="SSF52540">
    <property type="entry name" value="P-loop containing nucleoside triphosphate hydrolases"/>
    <property type="match status" value="1"/>
</dbReference>
<comment type="subunit">
    <text evidence="11">DNA polymerase III contains a core (composed of alpha, epsilon and theta chains) that associates with a tau subunit. This core dimerizes to form the POLIII' complex. PolIII' associates with the gamma complex (composed of gamma, delta, delta', psi and chi chains) and with the beta chain to form the complete DNA polymerase III complex.</text>
</comment>
<dbReference type="InterPro" id="IPR045085">
    <property type="entry name" value="HLD_clamp_pol_III_gamma_tau"/>
</dbReference>
<keyword evidence="3 11" id="KW-0548">Nucleotidyltransferase</keyword>
<accession>A0A557RHP2</accession>
<dbReference type="Pfam" id="PF12170">
    <property type="entry name" value="DNA_pol3_tau_5"/>
    <property type="match status" value="1"/>
</dbReference>
<dbReference type="Proteomes" id="UP000316688">
    <property type="component" value="Unassembled WGS sequence"/>
</dbReference>
<dbReference type="EMBL" id="VMKP01000003">
    <property type="protein sequence ID" value="TVO64690.1"/>
    <property type="molecule type" value="Genomic_DNA"/>
</dbReference>
<dbReference type="SUPFAM" id="SSF48019">
    <property type="entry name" value="post-AAA+ oligomerization domain-like"/>
    <property type="match status" value="1"/>
</dbReference>
<dbReference type="Pfam" id="PF22608">
    <property type="entry name" value="DNAX_ATPase_lid"/>
    <property type="match status" value="1"/>
</dbReference>
<comment type="similarity">
    <text evidence="1 11">Belongs to the DnaX/STICHEL family.</text>
</comment>
<dbReference type="Pfam" id="PF13177">
    <property type="entry name" value="DNA_pol3_delta2"/>
    <property type="match status" value="1"/>
</dbReference>
<evidence type="ECO:0000256" key="10">
    <source>
        <dbReference type="ARBA" id="ARBA00049244"/>
    </source>
</evidence>
<keyword evidence="4 11" id="KW-0235">DNA replication</keyword>
<dbReference type="Pfam" id="PF12169">
    <property type="entry name" value="DNA_pol3_gamma3"/>
    <property type="match status" value="1"/>
</dbReference>
<dbReference type="FunFam" id="1.20.272.10:FF:000003">
    <property type="entry name" value="DNA polymerase III subunit gamma/tau"/>
    <property type="match status" value="1"/>
</dbReference>
<dbReference type="GO" id="GO:0003677">
    <property type="term" value="F:DNA binding"/>
    <property type="evidence" value="ECO:0007669"/>
    <property type="project" value="InterPro"/>
</dbReference>
<comment type="caution">
    <text evidence="14">The sequence shown here is derived from an EMBL/GenBank/DDBJ whole genome shotgun (WGS) entry which is preliminary data.</text>
</comment>
<name>A0A557RHP2_9GAMM</name>
<organism evidence="14 15">
    <name type="scientific">Spiribacter aquaticus</name>
    <dbReference type="NCBI Taxonomy" id="1935996"/>
    <lineage>
        <taxon>Bacteria</taxon>
        <taxon>Pseudomonadati</taxon>
        <taxon>Pseudomonadota</taxon>
        <taxon>Gammaproteobacteria</taxon>
        <taxon>Chromatiales</taxon>
        <taxon>Ectothiorhodospiraceae</taxon>
        <taxon>Spiribacter</taxon>
    </lineage>
</organism>
<dbReference type="NCBIfam" id="NF005942">
    <property type="entry name" value="PRK07994.1"/>
    <property type="match status" value="1"/>
</dbReference>
<dbReference type="InterPro" id="IPR008921">
    <property type="entry name" value="DNA_pol3_clamp-load_cplx_C"/>
</dbReference>